<feature type="non-terminal residue" evidence="1">
    <location>
        <position position="40"/>
    </location>
</feature>
<accession>A0A382TXR8</accession>
<sequence length="40" mass="4873">MRVPPKKNLLKLNRIFNENLNRDEFLRLDKNENLKGFSKE</sequence>
<protein>
    <submittedName>
        <fullName evidence="1">Uncharacterized protein</fullName>
    </submittedName>
</protein>
<proteinExistence type="predicted"/>
<gene>
    <name evidence="1" type="ORF">METZ01_LOCUS379155</name>
</gene>
<reference evidence="1" key="1">
    <citation type="submission" date="2018-05" db="EMBL/GenBank/DDBJ databases">
        <authorList>
            <person name="Lanie J.A."/>
            <person name="Ng W.-L."/>
            <person name="Kazmierczak K.M."/>
            <person name="Andrzejewski T.M."/>
            <person name="Davidsen T.M."/>
            <person name="Wayne K.J."/>
            <person name="Tettelin H."/>
            <person name="Glass J.I."/>
            <person name="Rusch D."/>
            <person name="Podicherti R."/>
            <person name="Tsui H.-C.T."/>
            <person name="Winkler M.E."/>
        </authorList>
    </citation>
    <scope>NUCLEOTIDE SEQUENCE</scope>
</reference>
<dbReference type="EMBL" id="UINC01139635">
    <property type="protein sequence ID" value="SVD26301.1"/>
    <property type="molecule type" value="Genomic_DNA"/>
</dbReference>
<organism evidence="1">
    <name type="scientific">marine metagenome</name>
    <dbReference type="NCBI Taxonomy" id="408172"/>
    <lineage>
        <taxon>unclassified sequences</taxon>
        <taxon>metagenomes</taxon>
        <taxon>ecological metagenomes</taxon>
    </lineage>
</organism>
<dbReference type="AlphaFoldDB" id="A0A382TXR8"/>
<name>A0A382TXR8_9ZZZZ</name>
<evidence type="ECO:0000313" key="1">
    <source>
        <dbReference type="EMBL" id="SVD26301.1"/>
    </source>
</evidence>